<reference evidence="3 4" key="1">
    <citation type="submission" date="2023-10" db="EMBL/GenBank/DDBJ databases">
        <title>Development of a sustainable strategy for remediation of hydrocarbon-contaminated territories based on the waste exchange concept.</title>
        <authorList>
            <person name="Krivoruchko A."/>
        </authorList>
    </citation>
    <scope>NUCLEOTIDE SEQUENCE [LARGE SCALE GENOMIC DNA]</scope>
    <source>
        <strain evidence="3 4">IEGM 1203</strain>
    </source>
</reference>
<evidence type="ECO:0000259" key="1">
    <source>
        <dbReference type="Pfam" id="PF06742"/>
    </source>
</evidence>
<sequence length="313" mass="34650">MSTIAVNVLNFNRAESDLMFARLATGVGLGTWNHTRELKPLDDQPIIRQNRDTLYSSAIIDVREDVTITVPDTGKRYISVWVVSQDHFGPVILRDPGEHLLTRELVGTDYAALIVRILVDPNSPEDLAEVNRLQDALTIDGGGTGEFPLPDYDEQSQTETRDALLALARGITTYDRSFGTATEVDPIRHLLGTASGWGGLPEYEATYVNFDERLPVEEYRLRLNDVPVDAFWSVSLYNAAGYFEENALGVNSINSLTAIPDADGSTTIRFGVDLDGVVNALPIMPGWNYVLRLYRPRPSVLDGTWTAPRPEAL</sequence>
<dbReference type="Pfam" id="PF06863">
    <property type="entry name" value="DUF1254"/>
    <property type="match status" value="1"/>
</dbReference>
<dbReference type="EMBL" id="JAWLKB010000033">
    <property type="protein sequence ID" value="MDV6271157.1"/>
    <property type="molecule type" value="Genomic_DNA"/>
</dbReference>
<organism evidence="3 4">
    <name type="scientific">Rhodococcus globerulus</name>
    <dbReference type="NCBI Taxonomy" id="33008"/>
    <lineage>
        <taxon>Bacteria</taxon>
        <taxon>Bacillati</taxon>
        <taxon>Actinomycetota</taxon>
        <taxon>Actinomycetes</taxon>
        <taxon>Mycobacteriales</taxon>
        <taxon>Nocardiaceae</taxon>
        <taxon>Rhodococcus</taxon>
    </lineage>
</organism>
<dbReference type="InterPro" id="IPR010679">
    <property type="entry name" value="DUF1254"/>
</dbReference>
<keyword evidence="4" id="KW-1185">Reference proteome</keyword>
<dbReference type="PANTHER" id="PTHR36509">
    <property type="entry name" value="BLL3101 PROTEIN"/>
    <property type="match status" value="1"/>
</dbReference>
<dbReference type="PANTHER" id="PTHR36509:SF3">
    <property type="entry name" value="SIGNAL PEPTIDE PROTEIN"/>
    <property type="match status" value="1"/>
</dbReference>
<comment type="caution">
    <text evidence="3">The sequence shown here is derived from an EMBL/GenBank/DDBJ whole genome shotgun (WGS) entry which is preliminary data.</text>
</comment>
<evidence type="ECO:0000259" key="2">
    <source>
        <dbReference type="Pfam" id="PF06863"/>
    </source>
</evidence>
<feature type="domain" description="DUF1214" evidence="1">
    <location>
        <begin position="217"/>
        <end position="297"/>
    </location>
</feature>
<dbReference type="RefSeq" id="WP_317545619.1">
    <property type="nucleotide sequence ID" value="NZ_JAWLKB010000033.1"/>
</dbReference>
<dbReference type="Gene3D" id="2.60.120.600">
    <property type="entry name" value="Domain of unknown function DUF1214, C-terminal domain"/>
    <property type="match status" value="1"/>
</dbReference>
<name>A0ABU4C3V0_RHOGO</name>
<dbReference type="Pfam" id="PF06742">
    <property type="entry name" value="DUF1214"/>
    <property type="match status" value="1"/>
</dbReference>
<feature type="domain" description="DUF1254" evidence="2">
    <location>
        <begin position="32"/>
        <end position="83"/>
    </location>
</feature>
<evidence type="ECO:0000313" key="4">
    <source>
        <dbReference type="Proteomes" id="UP001185927"/>
    </source>
</evidence>
<accession>A0ABU4C3V0</accession>
<proteinExistence type="predicted"/>
<dbReference type="InterPro" id="IPR037049">
    <property type="entry name" value="DUF1214_C_sf"/>
</dbReference>
<protein>
    <submittedName>
        <fullName evidence="3">DUF1254 domain-containing protein</fullName>
    </submittedName>
</protein>
<dbReference type="SUPFAM" id="SSF160935">
    <property type="entry name" value="VPA0735-like"/>
    <property type="match status" value="1"/>
</dbReference>
<dbReference type="InterPro" id="IPR010621">
    <property type="entry name" value="DUF1214"/>
</dbReference>
<dbReference type="Proteomes" id="UP001185927">
    <property type="component" value="Unassembled WGS sequence"/>
</dbReference>
<evidence type="ECO:0000313" key="3">
    <source>
        <dbReference type="EMBL" id="MDV6271157.1"/>
    </source>
</evidence>
<gene>
    <name evidence="3" type="ORF">R3Q16_31505</name>
</gene>